<feature type="transmembrane region" description="Helical" evidence="7">
    <location>
        <begin position="357"/>
        <end position="379"/>
    </location>
</feature>
<comment type="subcellular location">
    <subcellularLocation>
        <location evidence="1">Cell membrane</location>
        <topology evidence="1">Multi-pass membrane protein</topology>
    </subcellularLocation>
</comment>
<proteinExistence type="predicted"/>
<evidence type="ECO:0000313" key="10">
    <source>
        <dbReference type="EMBL" id="TRW26371.1"/>
    </source>
</evidence>
<dbReference type="Pfam" id="PF12704">
    <property type="entry name" value="MacB_PCD"/>
    <property type="match status" value="1"/>
</dbReference>
<evidence type="ECO:0000256" key="5">
    <source>
        <dbReference type="ARBA" id="ARBA00023136"/>
    </source>
</evidence>
<dbReference type="EMBL" id="VJVZ01000002">
    <property type="protein sequence ID" value="TRW26371.1"/>
    <property type="molecule type" value="Genomic_DNA"/>
</dbReference>
<feature type="domain" description="MacB-like periplasmic core" evidence="9">
    <location>
        <begin position="17"/>
        <end position="184"/>
    </location>
</feature>
<evidence type="ECO:0000256" key="3">
    <source>
        <dbReference type="ARBA" id="ARBA00022692"/>
    </source>
</evidence>
<evidence type="ECO:0000256" key="2">
    <source>
        <dbReference type="ARBA" id="ARBA00022475"/>
    </source>
</evidence>
<gene>
    <name evidence="10" type="ORF">FMM05_03045</name>
</gene>
<keyword evidence="2" id="KW-1003">Cell membrane</keyword>
<dbReference type="InterPro" id="IPR051125">
    <property type="entry name" value="ABC-4/HrtB_transporter"/>
</dbReference>
<evidence type="ECO:0000256" key="4">
    <source>
        <dbReference type="ARBA" id="ARBA00022989"/>
    </source>
</evidence>
<feature type="transmembrane region" description="Helical" evidence="7">
    <location>
        <begin position="12"/>
        <end position="37"/>
    </location>
</feature>
<dbReference type="OrthoDB" id="9784014at2"/>
<feature type="transmembrane region" description="Helical" evidence="7">
    <location>
        <begin position="411"/>
        <end position="429"/>
    </location>
</feature>
<reference evidence="10 11" key="1">
    <citation type="submission" date="2019-07" db="EMBL/GenBank/DDBJ databases">
        <title>Flavobacterium sp. nov., isolated from glacier ice.</title>
        <authorList>
            <person name="Liu Q."/>
            <person name="Xin Y.-H."/>
        </authorList>
    </citation>
    <scope>NUCLEOTIDE SEQUENCE [LARGE SCALE GENOMIC DNA]</scope>
    <source>
        <strain evidence="10 11">ZT4R6</strain>
    </source>
</reference>
<sequence length="443" mass="48745">MITKIAWKNIWFKPLNTALSIILLTASVAIITLLILLDEQFEKKFNANIDGIDMVLGAQGSPLQLILSSVYQVDAPTGNIDYAEAKTWMHSPMVKSAIPLAFGDNYHGYRIVGTTPEYLTKYGAELKDGKVFNKNFEVVVGSEIAQNLGIKVGDKFFGSHGDAAEGELHEDHAYHVTGIASPTGKVVDNLILCNVPSVWAMHDHEHAGAEGHTESTEEGHEHDGHAEAVADTHEHEDHDHEAHAEGEEHDHEHEEVGISEEGKEITAVLIQFRGKMGFITWPRLVAQNTRMQAASPAREINRLFTLFGIGLDALQYLAYGIMLISGISIFIALYNTLKERKYEFALLRVNGASRLQLLLLVLIESLLLCITGFIFGTIVGRVALSLISGSSESEFKISFNPLEFVWEKEGYLLELTIFVGILAAVIPAVKAYSLNISKTLANA</sequence>
<dbReference type="InterPro" id="IPR025857">
    <property type="entry name" value="MacB_PCD"/>
</dbReference>
<feature type="transmembrane region" description="Helical" evidence="7">
    <location>
        <begin position="316"/>
        <end position="337"/>
    </location>
</feature>
<evidence type="ECO:0000259" key="9">
    <source>
        <dbReference type="Pfam" id="PF12704"/>
    </source>
</evidence>
<name>A0A552V7C7_9FLAO</name>
<dbReference type="GO" id="GO:0005886">
    <property type="term" value="C:plasma membrane"/>
    <property type="evidence" value="ECO:0007669"/>
    <property type="project" value="UniProtKB-SubCell"/>
</dbReference>
<dbReference type="RefSeq" id="WP_143371874.1">
    <property type="nucleotide sequence ID" value="NZ_VJVZ01000002.1"/>
</dbReference>
<keyword evidence="4 7" id="KW-1133">Transmembrane helix</keyword>
<comment type="caution">
    <text evidence="10">The sequence shown here is derived from an EMBL/GenBank/DDBJ whole genome shotgun (WGS) entry which is preliminary data.</text>
</comment>
<feature type="domain" description="ABC3 transporter permease C-terminal" evidence="8">
    <location>
        <begin position="318"/>
        <end position="435"/>
    </location>
</feature>
<keyword evidence="11" id="KW-1185">Reference proteome</keyword>
<evidence type="ECO:0000256" key="1">
    <source>
        <dbReference type="ARBA" id="ARBA00004651"/>
    </source>
</evidence>
<protein>
    <submittedName>
        <fullName evidence="10">FtsX-like permease family protein</fullName>
    </submittedName>
</protein>
<accession>A0A552V7C7</accession>
<dbReference type="PANTHER" id="PTHR43738">
    <property type="entry name" value="ABC TRANSPORTER, MEMBRANE PROTEIN"/>
    <property type="match status" value="1"/>
</dbReference>
<dbReference type="AlphaFoldDB" id="A0A552V7C7"/>
<dbReference type="InterPro" id="IPR003838">
    <property type="entry name" value="ABC3_permease_C"/>
</dbReference>
<evidence type="ECO:0000313" key="11">
    <source>
        <dbReference type="Proteomes" id="UP000320643"/>
    </source>
</evidence>
<keyword evidence="5 7" id="KW-0472">Membrane</keyword>
<dbReference type="PANTHER" id="PTHR43738:SF2">
    <property type="entry name" value="ABC TRANSPORTER PERMEASE"/>
    <property type="match status" value="1"/>
</dbReference>
<evidence type="ECO:0000259" key="8">
    <source>
        <dbReference type="Pfam" id="PF02687"/>
    </source>
</evidence>
<dbReference type="Proteomes" id="UP000320643">
    <property type="component" value="Unassembled WGS sequence"/>
</dbReference>
<evidence type="ECO:0000256" key="7">
    <source>
        <dbReference type="SAM" id="Phobius"/>
    </source>
</evidence>
<evidence type="ECO:0000256" key="6">
    <source>
        <dbReference type="SAM" id="MobiDB-lite"/>
    </source>
</evidence>
<organism evidence="10 11">
    <name type="scientific">Flavobacterium zepuense</name>
    <dbReference type="NCBI Taxonomy" id="2593302"/>
    <lineage>
        <taxon>Bacteria</taxon>
        <taxon>Pseudomonadati</taxon>
        <taxon>Bacteroidota</taxon>
        <taxon>Flavobacteriia</taxon>
        <taxon>Flavobacteriales</taxon>
        <taxon>Flavobacteriaceae</taxon>
        <taxon>Flavobacterium</taxon>
    </lineage>
</organism>
<keyword evidence="3 7" id="KW-0812">Transmembrane</keyword>
<feature type="region of interest" description="Disordered" evidence="6">
    <location>
        <begin position="230"/>
        <end position="258"/>
    </location>
</feature>
<dbReference type="Pfam" id="PF02687">
    <property type="entry name" value="FtsX"/>
    <property type="match status" value="1"/>
</dbReference>